<proteinExistence type="predicted"/>
<dbReference type="OrthoDB" id="5368544at2"/>
<dbReference type="AlphaFoldDB" id="A0A1S1NST0"/>
<evidence type="ECO:0000313" key="2">
    <source>
        <dbReference type="Proteomes" id="UP000322553"/>
    </source>
</evidence>
<name>A0A1S1NST0_9GAMM</name>
<accession>A0A1S1NST0</accession>
<evidence type="ECO:0000313" key="1">
    <source>
        <dbReference type="EMBL" id="QEL09829.1"/>
    </source>
</evidence>
<dbReference type="KEGG" id="kuy:FY550_00905"/>
<dbReference type="STRING" id="657387.BH688_13935"/>
<gene>
    <name evidence="1" type="ORF">FY550_00905</name>
</gene>
<dbReference type="RefSeq" id="WP_070980705.1">
    <property type="nucleotide sequence ID" value="NZ_CP043420.1"/>
</dbReference>
<keyword evidence="2" id="KW-1185">Reference proteome</keyword>
<organism evidence="1 2">
    <name type="scientific">Kushneria phosphatilytica</name>
    <dbReference type="NCBI Taxonomy" id="657387"/>
    <lineage>
        <taxon>Bacteria</taxon>
        <taxon>Pseudomonadati</taxon>
        <taxon>Pseudomonadota</taxon>
        <taxon>Gammaproteobacteria</taxon>
        <taxon>Oceanospirillales</taxon>
        <taxon>Halomonadaceae</taxon>
        <taxon>Kushneria</taxon>
    </lineage>
</organism>
<dbReference type="SUPFAM" id="SSF53850">
    <property type="entry name" value="Periplasmic binding protein-like II"/>
    <property type="match status" value="1"/>
</dbReference>
<dbReference type="Gene3D" id="3.40.190.10">
    <property type="entry name" value="Periplasmic binding protein-like II"/>
    <property type="match status" value="1"/>
</dbReference>
<dbReference type="EMBL" id="CP043420">
    <property type="protein sequence ID" value="QEL09829.1"/>
    <property type="molecule type" value="Genomic_DNA"/>
</dbReference>
<sequence>MTRFRYLIAASLLLTGGLAQADIAVVANAHSGVSQLSRSDAINIFMGRYRKLPGGALALPIDLAPLKARFYQVLVNKDLAEINSYWARLVFSGQGTPPQQADTTTEVTALVLHNPSALGYVDIDHVTPELHVVLVLHE</sequence>
<protein>
    <submittedName>
        <fullName evidence="1">Uncharacterized protein</fullName>
    </submittedName>
</protein>
<reference evidence="1 2" key="1">
    <citation type="submission" date="2019-08" db="EMBL/GenBank/DDBJ databases">
        <title>Complete genome sequence of Kushneria sp. YCWA18, a halophilic phosphate-solubilizing bacterium isolated from Daqiao saltern in China.</title>
        <authorList>
            <person name="Du G.-X."/>
            <person name="Qu L.-Y."/>
        </authorList>
    </citation>
    <scope>NUCLEOTIDE SEQUENCE [LARGE SCALE GENOMIC DNA]</scope>
    <source>
        <strain evidence="1 2">YCWA18</strain>
    </source>
</reference>
<dbReference type="Proteomes" id="UP000322553">
    <property type="component" value="Chromosome"/>
</dbReference>